<feature type="signal peptide" evidence="3">
    <location>
        <begin position="1"/>
        <end position="20"/>
    </location>
</feature>
<protein>
    <recommendedName>
        <fullName evidence="4">Peptidase S1 domain-containing protein</fullName>
    </recommendedName>
</protein>
<name>V3YY97_LOTGI</name>
<dbReference type="GO" id="GO:0004252">
    <property type="term" value="F:serine-type endopeptidase activity"/>
    <property type="evidence" value="ECO:0007669"/>
    <property type="project" value="InterPro"/>
</dbReference>
<dbReference type="STRING" id="225164.V3YY97"/>
<accession>V3YY97</accession>
<dbReference type="EMBL" id="KB203796">
    <property type="protein sequence ID" value="ESO83108.1"/>
    <property type="molecule type" value="Genomic_DNA"/>
</dbReference>
<dbReference type="GO" id="GO:0006508">
    <property type="term" value="P:proteolysis"/>
    <property type="evidence" value="ECO:0007669"/>
    <property type="project" value="InterPro"/>
</dbReference>
<dbReference type="RefSeq" id="XP_009066287.1">
    <property type="nucleotide sequence ID" value="XM_009068039.1"/>
</dbReference>
<dbReference type="InterPro" id="IPR001254">
    <property type="entry name" value="Trypsin_dom"/>
</dbReference>
<evidence type="ECO:0000313" key="5">
    <source>
        <dbReference type="EMBL" id="ESO83108.1"/>
    </source>
</evidence>
<organism evidence="5 6">
    <name type="scientific">Lottia gigantea</name>
    <name type="common">Giant owl limpet</name>
    <dbReference type="NCBI Taxonomy" id="225164"/>
    <lineage>
        <taxon>Eukaryota</taxon>
        <taxon>Metazoa</taxon>
        <taxon>Spiralia</taxon>
        <taxon>Lophotrochozoa</taxon>
        <taxon>Mollusca</taxon>
        <taxon>Gastropoda</taxon>
        <taxon>Patellogastropoda</taxon>
        <taxon>Lottioidea</taxon>
        <taxon>Lottiidae</taxon>
        <taxon>Lottia</taxon>
    </lineage>
</organism>
<dbReference type="GeneID" id="20250281"/>
<dbReference type="InterPro" id="IPR043504">
    <property type="entry name" value="Peptidase_S1_PA_chymotrypsin"/>
</dbReference>
<gene>
    <name evidence="5" type="ORF">LOTGIDRAFT_236876</name>
</gene>
<dbReference type="InterPro" id="IPR009003">
    <property type="entry name" value="Peptidase_S1_PA"/>
</dbReference>
<comment type="similarity">
    <text evidence="2">Belongs to the peptidase S1 family. CLIP subfamily.</text>
</comment>
<evidence type="ECO:0000256" key="1">
    <source>
        <dbReference type="ARBA" id="ARBA00023157"/>
    </source>
</evidence>
<feature type="chain" id="PRO_5004715884" description="Peptidase S1 domain-containing protein" evidence="3">
    <location>
        <begin position="21"/>
        <end position="419"/>
    </location>
</feature>
<dbReference type="AlphaFoldDB" id="V3YY97"/>
<sequence length="419" mass="44727">MALLNFYITVAVAMVSTSSAIDDYWCKKTTQEVGQCYSGACPVGYKKAHHARGFIGCLVESGQMHHCCVPGCRYTSQQKGQCYQGSSCPSGYRENNFISKRLGCFSVGGAYSCCVPKAVNATVSPPLNPVSQDCGLMSKSGRVLGSGASPIGKCTWPWMVSIRSRSDAATSAQPVSLSNTLQLASGVLIDSQWVITTAYGLSLAGQGVDNNVLNNIFLVASEHNVNTIEGDELFLTASKYFIHPQSPLSGGIRALDFQGDKSLLQGGNFALIKLSTPVTYSQCVKKACLNKDLNVDGNCGGSQCYIAGWGVTTDEPFPSVPYGAAVDVFNNVTCQTIAKYSGKTDYVQQPYTMCASGLASDTRPCVGDNGGMVVCNQKGRWAVRGLITETTFECQTDEPFIISDLGAVEDWITQTMANN</sequence>
<keyword evidence="3" id="KW-0732">Signal</keyword>
<dbReference type="CTD" id="20250281"/>
<dbReference type="Gene3D" id="2.40.10.10">
    <property type="entry name" value="Trypsin-like serine proteases"/>
    <property type="match status" value="1"/>
</dbReference>
<dbReference type="PROSITE" id="PS50240">
    <property type="entry name" value="TRYPSIN_DOM"/>
    <property type="match status" value="1"/>
</dbReference>
<evidence type="ECO:0000256" key="3">
    <source>
        <dbReference type="SAM" id="SignalP"/>
    </source>
</evidence>
<dbReference type="InterPro" id="IPR051487">
    <property type="entry name" value="Ser/Thr_Proteases_Immune/Dev"/>
</dbReference>
<evidence type="ECO:0000313" key="6">
    <source>
        <dbReference type="Proteomes" id="UP000030746"/>
    </source>
</evidence>
<dbReference type="OrthoDB" id="6103265at2759"/>
<dbReference type="SUPFAM" id="SSF50494">
    <property type="entry name" value="Trypsin-like serine proteases"/>
    <property type="match status" value="1"/>
</dbReference>
<dbReference type="Proteomes" id="UP000030746">
    <property type="component" value="Unassembled WGS sequence"/>
</dbReference>
<proteinExistence type="inferred from homology"/>
<evidence type="ECO:0000256" key="2">
    <source>
        <dbReference type="ARBA" id="ARBA00024195"/>
    </source>
</evidence>
<keyword evidence="6" id="KW-1185">Reference proteome</keyword>
<reference evidence="5 6" key="1">
    <citation type="journal article" date="2013" name="Nature">
        <title>Insights into bilaterian evolution from three spiralian genomes.</title>
        <authorList>
            <person name="Simakov O."/>
            <person name="Marletaz F."/>
            <person name="Cho S.J."/>
            <person name="Edsinger-Gonzales E."/>
            <person name="Havlak P."/>
            <person name="Hellsten U."/>
            <person name="Kuo D.H."/>
            <person name="Larsson T."/>
            <person name="Lv J."/>
            <person name="Arendt D."/>
            <person name="Savage R."/>
            <person name="Osoegawa K."/>
            <person name="de Jong P."/>
            <person name="Grimwood J."/>
            <person name="Chapman J.A."/>
            <person name="Shapiro H."/>
            <person name="Aerts A."/>
            <person name="Otillar R.P."/>
            <person name="Terry A.Y."/>
            <person name="Boore J.L."/>
            <person name="Grigoriev I.V."/>
            <person name="Lindberg D.R."/>
            <person name="Seaver E.C."/>
            <person name="Weisblat D.A."/>
            <person name="Putnam N.H."/>
            <person name="Rokhsar D.S."/>
        </authorList>
    </citation>
    <scope>NUCLEOTIDE SEQUENCE [LARGE SCALE GENOMIC DNA]</scope>
</reference>
<dbReference type="OMA" id="WIDSTIA"/>
<dbReference type="KEGG" id="lgi:LOTGIDRAFT_236876"/>
<feature type="domain" description="Peptidase S1" evidence="4">
    <location>
        <begin position="143"/>
        <end position="417"/>
    </location>
</feature>
<dbReference type="SMART" id="SM00020">
    <property type="entry name" value="Tryp_SPc"/>
    <property type="match status" value="1"/>
</dbReference>
<evidence type="ECO:0000259" key="4">
    <source>
        <dbReference type="PROSITE" id="PS50240"/>
    </source>
</evidence>
<dbReference type="HOGENOM" id="CLU_059454_0_0_1"/>
<dbReference type="Pfam" id="PF00089">
    <property type="entry name" value="Trypsin"/>
    <property type="match status" value="1"/>
</dbReference>
<keyword evidence="1" id="KW-1015">Disulfide bond</keyword>
<dbReference type="PANTHER" id="PTHR24256">
    <property type="entry name" value="TRYPTASE-RELATED"/>
    <property type="match status" value="1"/>
</dbReference>